<evidence type="ECO:0000256" key="3">
    <source>
        <dbReference type="ARBA" id="ARBA00022692"/>
    </source>
</evidence>
<organism evidence="13 14">
    <name type="scientific">Cinnamomum micranthum f. kanehirae</name>
    <dbReference type="NCBI Taxonomy" id="337451"/>
    <lineage>
        <taxon>Eukaryota</taxon>
        <taxon>Viridiplantae</taxon>
        <taxon>Streptophyta</taxon>
        <taxon>Embryophyta</taxon>
        <taxon>Tracheophyta</taxon>
        <taxon>Spermatophyta</taxon>
        <taxon>Magnoliopsida</taxon>
        <taxon>Magnoliidae</taxon>
        <taxon>Laurales</taxon>
        <taxon>Lauraceae</taxon>
        <taxon>Cinnamomum</taxon>
    </lineage>
</organism>
<evidence type="ECO:0000256" key="9">
    <source>
        <dbReference type="ARBA" id="ARBA00023286"/>
    </source>
</evidence>
<evidence type="ECO:0000256" key="11">
    <source>
        <dbReference type="SAM" id="Phobius"/>
    </source>
</evidence>
<dbReference type="PANTHER" id="PTHR18966">
    <property type="entry name" value="IONOTROPIC GLUTAMATE RECEPTOR"/>
    <property type="match status" value="1"/>
</dbReference>
<dbReference type="SMART" id="SM00079">
    <property type="entry name" value="PBPe"/>
    <property type="match status" value="1"/>
</dbReference>
<name>A0A443PQA9_9MAGN</name>
<keyword evidence="2" id="KW-0813">Transport</keyword>
<proteinExistence type="predicted"/>
<evidence type="ECO:0000256" key="2">
    <source>
        <dbReference type="ARBA" id="ARBA00022448"/>
    </source>
</evidence>
<keyword evidence="9" id="KW-1071">Ligand-gated ion channel</keyword>
<evidence type="ECO:0000259" key="12">
    <source>
        <dbReference type="SMART" id="SM00079"/>
    </source>
</evidence>
<dbReference type="Pfam" id="PF00060">
    <property type="entry name" value="Lig_chan"/>
    <property type="match status" value="1"/>
</dbReference>
<keyword evidence="6 11" id="KW-0472">Membrane</keyword>
<gene>
    <name evidence="13" type="ORF">CKAN_02218600</name>
</gene>
<feature type="transmembrane region" description="Helical" evidence="11">
    <location>
        <begin position="25"/>
        <end position="46"/>
    </location>
</feature>
<keyword evidence="5" id="KW-0406">Ion transport</keyword>
<evidence type="ECO:0000256" key="6">
    <source>
        <dbReference type="ARBA" id="ARBA00023136"/>
    </source>
</evidence>
<dbReference type="Gene3D" id="3.40.190.10">
    <property type="entry name" value="Periplasmic binding protein-like II"/>
    <property type="match status" value="2"/>
</dbReference>
<keyword evidence="8" id="KW-0325">Glycoprotein</keyword>
<keyword evidence="3 11" id="KW-0812">Transmembrane</keyword>
<dbReference type="GO" id="GO:0015276">
    <property type="term" value="F:ligand-gated monoatomic ion channel activity"/>
    <property type="evidence" value="ECO:0007669"/>
    <property type="project" value="InterPro"/>
</dbReference>
<evidence type="ECO:0000256" key="8">
    <source>
        <dbReference type="ARBA" id="ARBA00023180"/>
    </source>
</evidence>
<evidence type="ECO:0000256" key="7">
    <source>
        <dbReference type="ARBA" id="ARBA00023170"/>
    </source>
</evidence>
<comment type="subcellular location">
    <subcellularLocation>
        <location evidence="1">Membrane</location>
        <topology evidence="1">Multi-pass membrane protein</topology>
    </subcellularLocation>
</comment>
<protein>
    <submittedName>
        <fullName evidence="13">Glutamate receptor 3.3-like protein</fullName>
    </submittedName>
</protein>
<dbReference type="Proteomes" id="UP000283530">
    <property type="component" value="Unassembled WGS sequence"/>
</dbReference>
<keyword evidence="4 11" id="KW-1133">Transmembrane helix</keyword>
<evidence type="ECO:0000313" key="13">
    <source>
        <dbReference type="EMBL" id="RWR92957.1"/>
    </source>
</evidence>
<dbReference type="InterPro" id="IPR001320">
    <property type="entry name" value="Iontro_rcpt_C"/>
</dbReference>
<evidence type="ECO:0000256" key="1">
    <source>
        <dbReference type="ARBA" id="ARBA00004141"/>
    </source>
</evidence>
<keyword evidence="10" id="KW-0407">Ion channel</keyword>
<evidence type="ECO:0000313" key="14">
    <source>
        <dbReference type="Proteomes" id="UP000283530"/>
    </source>
</evidence>
<dbReference type="Gene3D" id="1.10.287.70">
    <property type="match status" value="1"/>
</dbReference>
<dbReference type="EMBL" id="QPKB01000009">
    <property type="protein sequence ID" value="RWR92957.1"/>
    <property type="molecule type" value="Genomic_DNA"/>
</dbReference>
<keyword evidence="7 13" id="KW-0675">Receptor</keyword>
<feature type="domain" description="Ionotropic glutamate receptor C-terminal" evidence="12">
    <location>
        <begin position="7"/>
        <end position="180"/>
    </location>
</feature>
<dbReference type="OrthoDB" id="5984008at2759"/>
<evidence type="ECO:0000256" key="10">
    <source>
        <dbReference type="ARBA" id="ARBA00023303"/>
    </source>
</evidence>
<evidence type="ECO:0000256" key="4">
    <source>
        <dbReference type="ARBA" id="ARBA00022989"/>
    </source>
</evidence>
<keyword evidence="14" id="KW-1185">Reference proteome</keyword>
<accession>A0A443PQA9</accession>
<sequence length="220" mass="24413">MYSTQVILFSVGAELRHSLSRVVTVAWLFAALILISIYTNCLASMFTTQQLKPRPIDVESLLRSKAKVGCDKGSFVVKYLEEVLGFDPSNIIEYDYEVVNYLQAFKSGEIKAAFLEAPYVKLLLAYNCKGFVTAGPTYGVGGFGFVFPKGSHLVQDVSETILRMWESGKMQELEDFFIESSTCPSSSDDDKSHRLSLDSFLGLFAITIGTPTVALIEREI</sequence>
<dbReference type="AlphaFoldDB" id="A0A443PQA9"/>
<comment type="caution">
    <text evidence="13">The sequence shown here is derived from an EMBL/GenBank/DDBJ whole genome shotgun (WGS) entry which is preliminary data.</text>
</comment>
<dbReference type="STRING" id="337451.A0A443PQA9"/>
<dbReference type="InterPro" id="IPR015683">
    <property type="entry name" value="Ionotropic_Glu_rcpt"/>
</dbReference>
<reference evidence="13 14" key="1">
    <citation type="journal article" date="2019" name="Nat. Plants">
        <title>Stout camphor tree genome fills gaps in understanding of flowering plant genome evolution.</title>
        <authorList>
            <person name="Chaw S.M."/>
            <person name="Liu Y.C."/>
            <person name="Wu Y.W."/>
            <person name="Wang H.Y."/>
            <person name="Lin C.I."/>
            <person name="Wu C.S."/>
            <person name="Ke H.M."/>
            <person name="Chang L.Y."/>
            <person name="Hsu C.Y."/>
            <person name="Yang H.T."/>
            <person name="Sudianto E."/>
            <person name="Hsu M.H."/>
            <person name="Wu K.P."/>
            <person name="Wang L.N."/>
            <person name="Leebens-Mack J.H."/>
            <person name="Tsai I.J."/>
        </authorList>
    </citation>
    <scope>NUCLEOTIDE SEQUENCE [LARGE SCALE GENOMIC DNA]</scope>
    <source>
        <strain evidence="14">cv. Chaw 1501</strain>
        <tissue evidence="13">Young leaves</tissue>
    </source>
</reference>
<dbReference type="GO" id="GO:0016020">
    <property type="term" value="C:membrane"/>
    <property type="evidence" value="ECO:0007669"/>
    <property type="project" value="UniProtKB-SubCell"/>
</dbReference>
<dbReference type="SUPFAM" id="SSF53850">
    <property type="entry name" value="Periplasmic binding protein-like II"/>
    <property type="match status" value="1"/>
</dbReference>
<evidence type="ECO:0000256" key="5">
    <source>
        <dbReference type="ARBA" id="ARBA00023065"/>
    </source>
</evidence>